<protein>
    <submittedName>
        <fullName evidence="2">Uncharacterized protein</fullName>
    </submittedName>
</protein>
<reference evidence="2 4" key="1">
    <citation type="journal article" date="2016" name="DNA Res.">
        <title>The complete genome sequencing of Prevotella intermedia strain OMA14 and a subsequent fine-scale, intra-species genomic comparison reveal an unusual amplification of conjugative and mobile transposons and identify a novel Prevotella-lineage-specific repeat.</title>
        <authorList>
            <person name="Naito M."/>
            <person name="Ogura Y."/>
            <person name="Itoh T."/>
            <person name="Shoji M."/>
            <person name="Okamoto M."/>
            <person name="Hayashi T."/>
            <person name="Nakayama K."/>
        </authorList>
    </citation>
    <scope>NUCLEOTIDE SEQUENCE [LARGE SCALE GENOMIC DNA]</scope>
    <source>
        <strain evidence="2 4">OMA14</strain>
    </source>
</reference>
<evidence type="ECO:0000313" key="2">
    <source>
        <dbReference type="EMBL" id="BAU16664.1"/>
    </source>
</evidence>
<organism evidence="2 4">
    <name type="scientific">Prevotella intermedia</name>
    <dbReference type="NCBI Taxonomy" id="28131"/>
    <lineage>
        <taxon>Bacteria</taxon>
        <taxon>Pseudomonadati</taxon>
        <taxon>Bacteroidota</taxon>
        <taxon>Bacteroidia</taxon>
        <taxon>Bacteroidales</taxon>
        <taxon>Prevotellaceae</taxon>
        <taxon>Prevotella</taxon>
    </lineage>
</organism>
<keyword evidence="1" id="KW-0812">Transmembrane</keyword>
<keyword evidence="1" id="KW-1133">Transmembrane helix</keyword>
<dbReference type="EMBL" id="AP014598">
    <property type="protein sequence ID" value="BAU19296.1"/>
    <property type="molecule type" value="Genomic_DNA"/>
</dbReference>
<evidence type="ECO:0000313" key="3">
    <source>
        <dbReference type="EMBL" id="BAU19296.1"/>
    </source>
</evidence>
<sequence length="128" mass="14623">MILNPENIKKIDKILKLAEERRIVDTNTLPDWTKDDTILFNSFIKESGYGKILTRGVYLINDTGLNFIKTSSMEQVYDKRLKEKNAKDAENLLTQKQIAAAKREPYLIAWGIITTLASIILAILQLVK</sequence>
<dbReference type="Proteomes" id="UP000217431">
    <property type="component" value="Chromosome I"/>
</dbReference>
<feature type="transmembrane region" description="Helical" evidence="1">
    <location>
        <begin position="106"/>
        <end position="127"/>
    </location>
</feature>
<accession>A0A0S3UGL8</accession>
<name>A0A0S3UGL8_PREIN</name>
<proteinExistence type="predicted"/>
<dbReference type="RefSeq" id="WP_096404815.1">
    <property type="nucleotide sequence ID" value="NZ_AP014597.1"/>
</dbReference>
<keyword evidence="1" id="KW-0472">Membrane</keyword>
<dbReference type="AlphaFoldDB" id="A0A0S3UGL8"/>
<evidence type="ECO:0000256" key="1">
    <source>
        <dbReference type="SAM" id="Phobius"/>
    </source>
</evidence>
<dbReference type="EMBL" id="AP014597">
    <property type="protein sequence ID" value="BAU16664.1"/>
    <property type="molecule type" value="Genomic_DNA"/>
</dbReference>
<dbReference type="Proteomes" id="UP000217431">
    <property type="component" value="Chromosome II"/>
</dbReference>
<evidence type="ECO:0000313" key="4">
    <source>
        <dbReference type="Proteomes" id="UP000217431"/>
    </source>
</evidence>
<gene>
    <name evidence="2" type="ORF">PIOMA14_I_0155</name>
    <name evidence="3" type="ORF">PIOMA14_II_0792</name>
</gene>